<dbReference type="Pfam" id="PF13350">
    <property type="entry name" value="Y_phosphatase3"/>
    <property type="match status" value="1"/>
</dbReference>
<organism evidence="2 3">
    <name type="scientific">Pseudohalioglobus sediminis</name>
    <dbReference type="NCBI Taxonomy" id="2606449"/>
    <lineage>
        <taxon>Bacteria</taxon>
        <taxon>Pseudomonadati</taxon>
        <taxon>Pseudomonadota</taxon>
        <taxon>Gammaproteobacteria</taxon>
        <taxon>Cellvibrionales</taxon>
        <taxon>Halieaceae</taxon>
        <taxon>Pseudohalioglobus</taxon>
    </lineage>
</organism>
<dbReference type="Gene3D" id="3.90.190.10">
    <property type="entry name" value="Protein tyrosine phosphatase superfamily"/>
    <property type="match status" value="1"/>
</dbReference>
<accession>A0A5B0WUG9</accession>
<dbReference type="Proteomes" id="UP000323708">
    <property type="component" value="Unassembled WGS sequence"/>
</dbReference>
<dbReference type="SUPFAM" id="SSF52799">
    <property type="entry name" value="(Phosphotyrosine protein) phosphatases II"/>
    <property type="match status" value="1"/>
</dbReference>
<comment type="similarity">
    <text evidence="1">Belongs to the protein-tyrosine phosphatase family.</text>
</comment>
<dbReference type="EMBL" id="VTUX01000005">
    <property type="protein sequence ID" value="KAA1190536.1"/>
    <property type="molecule type" value="Genomic_DNA"/>
</dbReference>
<dbReference type="InterPro" id="IPR029021">
    <property type="entry name" value="Prot-tyrosine_phosphatase-like"/>
</dbReference>
<dbReference type="PANTHER" id="PTHR31126">
    <property type="entry name" value="TYROSINE-PROTEIN PHOSPHATASE"/>
    <property type="match status" value="1"/>
</dbReference>
<gene>
    <name evidence="2" type="ORF">F0M18_12040</name>
</gene>
<reference evidence="2 3" key="1">
    <citation type="submission" date="2019-09" db="EMBL/GenBank/DDBJ databases">
        <authorList>
            <person name="Chen X.-Y."/>
        </authorList>
    </citation>
    <scope>NUCLEOTIDE SEQUENCE [LARGE SCALE GENOMIC DNA]</scope>
    <source>
        <strain evidence="2 3">NY5</strain>
    </source>
</reference>
<dbReference type="GO" id="GO:0004721">
    <property type="term" value="F:phosphoprotein phosphatase activity"/>
    <property type="evidence" value="ECO:0007669"/>
    <property type="project" value="InterPro"/>
</dbReference>
<dbReference type="AlphaFoldDB" id="A0A5B0WUG9"/>
<evidence type="ECO:0000256" key="1">
    <source>
        <dbReference type="ARBA" id="ARBA00009580"/>
    </source>
</evidence>
<dbReference type="InterPro" id="IPR026893">
    <property type="entry name" value="Tyr/Ser_Pase_IphP-type"/>
</dbReference>
<proteinExistence type="inferred from homology"/>
<dbReference type="PANTHER" id="PTHR31126:SF1">
    <property type="entry name" value="TYROSINE SPECIFIC PROTEIN PHOSPHATASES DOMAIN-CONTAINING PROTEIN"/>
    <property type="match status" value="1"/>
</dbReference>
<protein>
    <submittedName>
        <fullName evidence="2">Tyrosine-protein phosphatase</fullName>
    </submittedName>
</protein>
<dbReference type="RefSeq" id="WP_149611691.1">
    <property type="nucleotide sequence ID" value="NZ_VTUX01000005.1"/>
</dbReference>
<comment type="caution">
    <text evidence="2">The sequence shown here is derived from an EMBL/GenBank/DDBJ whole genome shotgun (WGS) entry which is preliminary data.</text>
</comment>
<dbReference type="PROSITE" id="PS00383">
    <property type="entry name" value="TYR_PHOSPHATASE_1"/>
    <property type="match status" value="1"/>
</dbReference>
<name>A0A5B0WUG9_9GAMM</name>
<dbReference type="InterPro" id="IPR016130">
    <property type="entry name" value="Tyr_Pase_AS"/>
</dbReference>
<keyword evidence="3" id="KW-1185">Reference proteome</keyword>
<evidence type="ECO:0000313" key="2">
    <source>
        <dbReference type="EMBL" id="KAA1190536.1"/>
    </source>
</evidence>
<sequence length="341" mass="38773">MFDLNACHVERNLDGDYEIRWATKAPGQRVSVYMSDDAEFFYRGEHPGAPVLQTSDQHALLSNPDKSVRHYFYLEAENGDGAILAERKLSLSGTPNFRDLGGYEAACGRRLKWGKLYRSSKLSTLTEADMHYVRRLGLTLVCDFRQIVEQELDPTFLGHDSAHDYASLPVTPGSRSNFMENLHQGIIAVDDAAEFMQEMNRDLVANQMPQYAEMFRLILAGDRPTLIHCASGKDRTGFGAALILDVLGVDEDAIVEDYLLTNRYLPIDQEVERLASEFTDQAGEGVPAEVLRSLMEVRPEYLHACFAEIRKHYRSKEHFYSTALDLDEAKRDLLKQRYLHQ</sequence>
<evidence type="ECO:0000313" key="3">
    <source>
        <dbReference type="Proteomes" id="UP000323708"/>
    </source>
</evidence>